<accession>A0A364NM84</accession>
<dbReference type="GO" id="GO:0046872">
    <property type="term" value="F:metal ion binding"/>
    <property type="evidence" value="ECO:0007669"/>
    <property type="project" value="InterPro"/>
</dbReference>
<dbReference type="EMBL" id="QKRX01000006">
    <property type="protein sequence ID" value="RAU17995.1"/>
    <property type="molecule type" value="Genomic_DNA"/>
</dbReference>
<comment type="caution">
    <text evidence="8">The sequence shown here is derived from an EMBL/GenBank/DDBJ whole genome shotgun (WGS) entry which is preliminary data.</text>
</comment>
<evidence type="ECO:0000256" key="5">
    <source>
        <dbReference type="ARBA" id="ARBA00022906"/>
    </source>
</evidence>
<evidence type="ECO:0000256" key="7">
    <source>
        <dbReference type="SAM" id="SignalP"/>
    </source>
</evidence>
<keyword evidence="4 7" id="KW-0732">Signal</keyword>
<organism evidence="8 9">
    <name type="scientific">Nitrincola tibetensis</name>
    <dbReference type="NCBI Taxonomy" id="2219697"/>
    <lineage>
        <taxon>Bacteria</taxon>
        <taxon>Pseudomonadati</taxon>
        <taxon>Pseudomonadota</taxon>
        <taxon>Gammaproteobacteria</taxon>
        <taxon>Oceanospirillales</taxon>
        <taxon>Oceanospirillaceae</taxon>
        <taxon>Nitrincola</taxon>
    </lineage>
</organism>
<keyword evidence="5" id="KW-0864">Zinc transport</keyword>
<dbReference type="Pfam" id="PF01297">
    <property type="entry name" value="ZnuA"/>
    <property type="match status" value="1"/>
</dbReference>
<feature type="chain" id="PRO_5016603902" description="High-affinity zinc uptake system protein ZnuA" evidence="7">
    <location>
        <begin position="26"/>
        <end position="343"/>
    </location>
</feature>
<comment type="similarity">
    <text evidence="1">Belongs to the bacterial solute-binding protein 9 family.</text>
</comment>
<dbReference type="OrthoDB" id="7346865at2"/>
<evidence type="ECO:0000313" key="8">
    <source>
        <dbReference type="EMBL" id="RAU17995.1"/>
    </source>
</evidence>
<keyword evidence="3" id="KW-0813">Transport</keyword>
<dbReference type="Gene3D" id="3.40.50.1980">
    <property type="entry name" value="Nitrogenase molybdenum iron protein domain"/>
    <property type="match status" value="3"/>
</dbReference>
<evidence type="ECO:0000256" key="1">
    <source>
        <dbReference type="ARBA" id="ARBA00011028"/>
    </source>
</evidence>
<evidence type="ECO:0000256" key="3">
    <source>
        <dbReference type="ARBA" id="ARBA00022448"/>
    </source>
</evidence>
<dbReference type="InterPro" id="IPR050492">
    <property type="entry name" value="Bact_metal-bind_prot9"/>
</dbReference>
<evidence type="ECO:0000313" key="9">
    <source>
        <dbReference type="Proteomes" id="UP000250744"/>
    </source>
</evidence>
<evidence type="ECO:0000256" key="4">
    <source>
        <dbReference type="ARBA" id="ARBA00022729"/>
    </source>
</evidence>
<proteinExistence type="inferred from homology"/>
<dbReference type="Proteomes" id="UP000250744">
    <property type="component" value="Unassembled WGS sequence"/>
</dbReference>
<dbReference type="AlphaFoldDB" id="A0A364NM84"/>
<protein>
    <recommendedName>
        <fullName evidence="2">High-affinity zinc uptake system protein ZnuA</fullName>
    </recommendedName>
</protein>
<dbReference type="InterPro" id="IPR006127">
    <property type="entry name" value="ZnuA-like"/>
</dbReference>
<dbReference type="PANTHER" id="PTHR42953:SF3">
    <property type="entry name" value="HIGH-AFFINITY ZINC UPTAKE SYSTEM PROTEIN ZNUA"/>
    <property type="match status" value="1"/>
</dbReference>
<evidence type="ECO:0000256" key="2">
    <source>
        <dbReference type="ARBA" id="ARBA00015915"/>
    </source>
</evidence>
<reference evidence="8 9" key="1">
    <citation type="submission" date="2018-06" db="EMBL/GenBank/DDBJ databases">
        <title>Nitrincola tibetense sp. nov., isolated from Lake XuguoCo on Tibetan Plateau.</title>
        <authorList>
            <person name="Xing P."/>
        </authorList>
    </citation>
    <scope>NUCLEOTIDE SEQUENCE [LARGE SCALE GENOMIC DNA]</scope>
    <source>
        <strain evidence="9">xg18</strain>
    </source>
</reference>
<dbReference type="RefSeq" id="WP_112159082.1">
    <property type="nucleotide sequence ID" value="NZ_QKRX01000006.1"/>
</dbReference>
<feature type="signal peptide" evidence="7">
    <location>
        <begin position="1"/>
        <end position="25"/>
    </location>
</feature>
<evidence type="ECO:0000256" key="6">
    <source>
        <dbReference type="SAM" id="MobiDB-lite"/>
    </source>
</evidence>
<keyword evidence="5" id="KW-0862">Zinc</keyword>
<sequence>MPKLFPCVRILPLAAALFFSASVSAQSIVSSIKPIHLIATAVTDGIVEPVQLIPSNASPHTYSLKPSDMQVLTQADVFFWIGPDMEQFLTRPLERTSAQIVELYHADEHDDHAKHEDHHDHDHAKHEEDHDHDHDHAKHEEHHDHDHNHAKHEEHHDHDHDHAKHEEDHDHDHDAHIWLDPVNAIEIAQTMVNALVPIMPDHEAALKANLERFSADVRQLDAELSATLAPVKDKGFYVFHDAYGHFVQHYQLNQLGYFTVDPARQPGARHLTAIRNQLQDGQVVCVFSEPQFTSAVVTSITRGLDVGHGVLDPLARDITPSATAYVDYLRDLAGQFSECLARG</sequence>
<feature type="region of interest" description="Disordered" evidence="6">
    <location>
        <begin position="111"/>
        <end position="171"/>
    </location>
</feature>
<dbReference type="SUPFAM" id="SSF53807">
    <property type="entry name" value="Helical backbone' metal receptor"/>
    <property type="match status" value="1"/>
</dbReference>
<dbReference type="PANTHER" id="PTHR42953">
    <property type="entry name" value="HIGH-AFFINITY ZINC UPTAKE SYSTEM PROTEIN ZNUA-RELATED"/>
    <property type="match status" value="1"/>
</dbReference>
<name>A0A364NM84_9GAMM</name>
<dbReference type="GO" id="GO:0006829">
    <property type="term" value="P:zinc ion transport"/>
    <property type="evidence" value="ECO:0007669"/>
    <property type="project" value="UniProtKB-KW"/>
</dbReference>
<keyword evidence="9" id="KW-1185">Reference proteome</keyword>
<gene>
    <name evidence="8" type="ORF">DN062_09400</name>
</gene>
<keyword evidence="5" id="KW-0406">Ion transport</keyword>